<dbReference type="GO" id="GO:0004771">
    <property type="term" value="F:sterol ester esterase activity"/>
    <property type="evidence" value="ECO:0007669"/>
    <property type="project" value="TreeGrafter"/>
</dbReference>
<accession>A0AAV8AEB8</accession>
<dbReference type="PANTHER" id="PTHR23025:SF3">
    <property type="entry name" value="HORMONE-SENSITIVE LIPASE"/>
    <property type="match status" value="1"/>
</dbReference>
<evidence type="ECO:0000256" key="2">
    <source>
        <dbReference type="ARBA" id="ARBA00022801"/>
    </source>
</evidence>
<organism evidence="5 6">
    <name type="scientific">Anaeramoeba flamelloides</name>
    <dbReference type="NCBI Taxonomy" id="1746091"/>
    <lineage>
        <taxon>Eukaryota</taxon>
        <taxon>Metamonada</taxon>
        <taxon>Anaeramoebidae</taxon>
        <taxon>Anaeramoeba</taxon>
    </lineage>
</organism>
<evidence type="ECO:0000259" key="4">
    <source>
        <dbReference type="Pfam" id="PF07859"/>
    </source>
</evidence>
<dbReference type="InterPro" id="IPR002168">
    <property type="entry name" value="Lipase_GDXG_HIS_AS"/>
</dbReference>
<gene>
    <name evidence="5" type="ORF">M0812_04256</name>
</gene>
<dbReference type="Pfam" id="PF07859">
    <property type="entry name" value="Abhydrolase_3"/>
    <property type="match status" value="1"/>
</dbReference>
<dbReference type="PROSITE" id="PS01174">
    <property type="entry name" value="LIPASE_GDXG_SER"/>
    <property type="match status" value="1"/>
</dbReference>
<dbReference type="GO" id="GO:0005829">
    <property type="term" value="C:cytosol"/>
    <property type="evidence" value="ECO:0007669"/>
    <property type="project" value="TreeGrafter"/>
</dbReference>
<name>A0AAV8AEB8_9EUKA</name>
<dbReference type="InterPro" id="IPR033140">
    <property type="entry name" value="Lipase_GDXG_put_SER_AS"/>
</dbReference>
<evidence type="ECO:0000313" key="5">
    <source>
        <dbReference type="EMBL" id="KAJ3452487.1"/>
    </source>
</evidence>
<comment type="caution">
    <text evidence="5">The sequence shown here is derived from an EMBL/GenBank/DDBJ whole genome shotgun (WGS) entry which is preliminary data.</text>
</comment>
<evidence type="ECO:0000256" key="1">
    <source>
        <dbReference type="ARBA" id="ARBA00010515"/>
    </source>
</evidence>
<dbReference type="Gene3D" id="3.40.50.1820">
    <property type="entry name" value="alpha/beta hydrolase"/>
    <property type="match status" value="1"/>
</dbReference>
<comment type="similarity">
    <text evidence="1">Belongs to the 'GDXG' lipolytic enzyme family.</text>
</comment>
<sequence length="708" mass="82631">MNLPDLFERLGILDIFSFLQLLLYTIIAKLFGYNKLINGFHNRRQQGEFLDYCSLGYDELYNYERVAQQLKESQNSVNRLRKELLFVPQFSRRDKILKYTFEVAHLLEEVNKHYAAIANKYPLKEFVKTLNMTDNEIKVFQEQNNLEGNLRLGKLGWSLYSILHCSYQNFQSIGELSSHTIKHIRKTKNWYKDLKKQCYYLNQLYRILQIVPKYLGLNLKLSPNYDFKAKHRLSASNLQNKELKRDENEELNISDLIQRNSKESRKSHLKEGEVIQEKMFLCDSDLNEKEMENLNKISGPRKHFFITEYDRHLKKLAHQLCTSYAASRYVKSTPTAFLKLIVYLMYFPLCLMRPRHTRKLSMKMKSEKVLTLEQARFVFDLLELPPLHQFVYWPIPRVKHHRVIYIPNQGNTDLKKKNYRLSMKKDFYSAKEFTNSIKIRFISNFPLCTPKSLKKKTQKKNVHKPTTILFHVHGGGYIGQSSYSHKPYLQKWVQETNALVVSVDYTNPPDTKYPDPLIEVIQAYKWVINHSESIFGIAKKDLKMIMAGDSAGGNLVASTCVYLIHQNLGHLLPDALILAYPVTNLTETYSLSQLVFAEGPFLSAGLLKLCLNSYLNKNDNNKDQFISPLYAKDNILEKFPKTFIQCGISDPFLDNVTSFANRLSNLNRDVTLRVYNLTHSFWSLESLVPACGLALKHVSQFIKEVEKK</sequence>
<dbReference type="InterPro" id="IPR013094">
    <property type="entry name" value="AB_hydrolase_3"/>
</dbReference>
<dbReference type="EMBL" id="JANTQA010000008">
    <property type="protein sequence ID" value="KAJ3452487.1"/>
    <property type="molecule type" value="Genomic_DNA"/>
</dbReference>
<dbReference type="Proteomes" id="UP001146793">
    <property type="component" value="Unassembled WGS sequence"/>
</dbReference>
<dbReference type="GO" id="GO:0019433">
    <property type="term" value="P:triglyceride catabolic process"/>
    <property type="evidence" value="ECO:0007669"/>
    <property type="project" value="TreeGrafter"/>
</dbReference>
<feature type="active site" evidence="3">
    <location>
        <position position="550"/>
    </location>
</feature>
<reference evidence="5" key="1">
    <citation type="submission" date="2022-08" db="EMBL/GenBank/DDBJ databases">
        <title>Novel sulphate-reducing endosymbionts in the free-living metamonad Anaeramoeba.</title>
        <authorList>
            <person name="Jerlstrom-Hultqvist J."/>
            <person name="Cepicka I."/>
            <person name="Gallot-Lavallee L."/>
            <person name="Salas-Leiva D."/>
            <person name="Curtis B.A."/>
            <person name="Zahonova K."/>
            <person name="Pipaliya S."/>
            <person name="Dacks J."/>
            <person name="Roger A.J."/>
        </authorList>
    </citation>
    <scope>NUCLEOTIDE SEQUENCE</scope>
    <source>
        <strain evidence="5">Busselton2</strain>
    </source>
</reference>
<dbReference type="AlphaFoldDB" id="A0AAV8AEB8"/>
<dbReference type="GO" id="GO:0004806">
    <property type="term" value="F:triacylglycerol lipase activity"/>
    <property type="evidence" value="ECO:0007669"/>
    <property type="project" value="TreeGrafter"/>
</dbReference>
<proteinExistence type="inferred from homology"/>
<dbReference type="SUPFAM" id="SSF53474">
    <property type="entry name" value="alpha/beta-Hydrolases"/>
    <property type="match status" value="1"/>
</dbReference>
<protein>
    <submittedName>
        <fullName evidence="5">Hormone-sensitive lipase</fullName>
    </submittedName>
</protein>
<dbReference type="PANTHER" id="PTHR23025">
    <property type="entry name" value="TRIACYLGLYCEROL LIPASE"/>
    <property type="match status" value="1"/>
</dbReference>
<evidence type="ECO:0000256" key="3">
    <source>
        <dbReference type="PROSITE-ProRule" id="PRU10038"/>
    </source>
</evidence>
<dbReference type="PROSITE" id="PS01173">
    <property type="entry name" value="LIPASE_GDXG_HIS"/>
    <property type="match status" value="1"/>
</dbReference>
<evidence type="ECO:0000313" key="6">
    <source>
        <dbReference type="Proteomes" id="UP001146793"/>
    </source>
</evidence>
<feature type="domain" description="Alpha/beta hydrolase fold-3" evidence="4">
    <location>
        <begin position="469"/>
        <end position="681"/>
    </location>
</feature>
<keyword evidence="2" id="KW-0378">Hydrolase</keyword>
<dbReference type="InterPro" id="IPR029058">
    <property type="entry name" value="AB_hydrolase_fold"/>
</dbReference>